<protein>
    <submittedName>
        <fullName evidence="1">Uncharacterized protein</fullName>
    </submittedName>
</protein>
<comment type="caution">
    <text evidence="1">The sequence shown here is derived from an EMBL/GenBank/DDBJ whole genome shotgun (WGS) entry which is preliminary data.</text>
</comment>
<keyword evidence="2" id="KW-1185">Reference proteome</keyword>
<accession>A0ACB7HK56</accession>
<reference evidence="2" key="1">
    <citation type="journal article" date="2016" name="Nat. Biotechnol.">
        <title>Sequencing wild and cultivated cassava and related species reveals extensive interspecific hybridization and genetic diversity.</title>
        <authorList>
            <person name="Bredeson J.V."/>
            <person name="Lyons J.B."/>
            <person name="Prochnik S.E."/>
            <person name="Wu G.A."/>
            <person name="Ha C.M."/>
            <person name="Edsinger-Gonzales E."/>
            <person name="Grimwood J."/>
            <person name="Schmutz J."/>
            <person name="Rabbi I.Y."/>
            <person name="Egesi C."/>
            <person name="Nauluvula P."/>
            <person name="Lebot V."/>
            <person name="Ndunguru J."/>
            <person name="Mkamilo G."/>
            <person name="Bart R.S."/>
            <person name="Setter T.L."/>
            <person name="Gleadow R.M."/>
            <person name="Kulakow P."/>
            <person name="Ferguson M.E."/>
            <person name="Rounsley S."/>
            <person name="Rokhsar D.S."/>
        </authorList>
    </citation>
    <scope>NUCLEOTIDE SEQUENCE [LARGE SCALE GENOMIC DNA]</scope>
    <source>
        <strain evidence="2">cv. AM560-2</strain>
    </source>
</reference>
<proteinExistence type="predicted"/>
<evidence type="ECO:0000313" key="2">
    <source>
        <dbReference type="Proteomes" id="UP000091857"/>
    </source>
</evidence>
<evidence type="ECO:0000313" key="1">
    <source>
        <dbReference type="EMBL" id="KAG8653134.1"/>
    </source>
</evidence>
<name>A0ACB7HK56_MANES</name>
<dbReference type="Proteomes" id="UP000091857">
    <property type="component" value="Chromosome 6"/>
</dbReference>
<organism evidence="1 2">
    <name type="scientific">Manihot esculenta</name>
    <name type="common">Cassava</name>
    <name type="synonym">Jatropha manihot</name>
    <dbReference type="NCBI Taxonomy" id="3983"/>
    <lineage>
        <taxon>Eukaryota</taxon>
        <taxon>Viridiplantae</taxon>
        <taxon>Streptophyta</taxon>
        <taxon>Embryophyta</taxon>
        <taxon>Tracheophyta</taxon>
        <taxon>Spermatophyta</taxon>
        <taxon>Magnoliopsida</taxon>
        <taxon>eudicotyledons</taxon>
        <taxon>Gunneridae</taxon>
        <taxon>Pentapetalae</taxon>
        <taxon>rosids</taxon>
        <taxon>fabids</taxon>
        <taxon>Malpighiales</taxon>
        <taxon>Euphorbiaceae</taxon>
        <taxon>Crotonoideae</taxon>
        <taxon>Manihoteae</taxon>
        <taxon>Manihot</taxon>
    </lineage>
</organism>
<dbReference type="EMBL" id="CM004392">
    <property type="protein sequence ID" value="KAG8653134.1"/>
    <property type="molecule type" value="Genomic_DNA"/>
</dbReference>
<gene>
    <name evidence="1" type="ORF">MANES_06G171200v8</name>
</gene>
<sequence>MKLLHGLFSPCFRNQPHLILRLPPILRPQLSPLKMETPKDRCNPSEENNVAVSVQIAPSVSSNGNNDPSENIPQGHQSEPNADNENNRSSDALAKGLSTMLASIIRDFDSKAQDTLKSQDHLNCAIDRLTRELDQLLEDAPLPFIMQHAAKISGVRKRVSSLNSLLKSIQRRVDNIDLILSVGSLQGKDS</sequence>